<dbReference type="AlphaFoldDB" id="A0A1V0V074"/>
<dbReference type="Proteomes" id="UP000192727">
    <property type="component" value="Plasmid pPLP3"/>
</dbReference>
<keyword evidence="1" id="KW-0614">Plasmid</keyword>
<organism evidence="1 2">
    <name type="scientific">Paenibacillus larvae subsp. pulvifaciens</name>
    <dbReference type="NCBI Taxonomy" id="1477"/>
    <lineage>
        <taxon>Bacteria</taxon>
        <taxon>Bacillati</taxon>
        <taxon>Bacillota</taxon>
        <taxon>Bacilli</taxon>
        <taxon>Bacillales</taxon>
        <taxon>Paenibacillaceae</taxon>
        <taxon>Paenibacillus</taxon>
    </lineage>
</organism>
<evidence type="ECO:0000313" key="1">
    <source>
        <dbReference type="EMBL" id="ARF70806.1"/>
    </source>
</evidence>
<reference evidence="1 2" key="1">
    <citation type="submission" date="2017-03" db="EMBL/GenBank/DDBJ databases">
        <title>Paenibacillus larvae genome sequencing.</title>
        <authorList>
            <person name="Dingman D.W."/>
        </authorList>
    </citation>
    <scope>NUCLEOTIDE SEQUENCE [LARGE SCALE GENOMIC DNA]</scope>
    <source>
        <strain evidence="1 2">SAG 10367</strain>
        <plasmid evidence="2">pplp3</plasmid>
    </source>
</reference>
<proteinExistence type="predicted"/>
<evidence type="ECO:0000313" key="2">
    <source>
        <dbReference type="Proteomes" id="UP000192727"/>
    </source>
</evidence>
<dbReference type="EMBL" id="CP020558">
    <property type="protein sequence ID" value="ARF70806.1"/>
    <property type="molecule type" value="Genomic_DNA"/>
</dbReference>
<protein>
    <submittedName>
        <fullName evidence="1">Uncharacterized protein</fullName>
    </submittedName>
</protein>
<accession>A0A1V0V074</accession>
<name>A0A1V0V074_9BACL</name>
<sequence length="93" mass="10132">MDDNKQIIQRIPSSGNARVKQKRVPLGEVNGIPVCKTAFGEVEGLPEPQDGIVYIVSALTAQAAKDRNDLYVPDEQVRDSEGRIIGCRALAKI</sequence>
<gene>
    <name evidence="1" type="ORF">B7C51_25050</name>
</gene>
<geneLocation type="plasmid" evidence="2">
    <name>pplp3</name>
</geneLocation>